<dbReference type="EMBL" id="JAWWNJ010000105">
    <property type="protein sequence ID" value="KAK6992983.1"/>
    <property type="molecule type" value="Genomic_DNA"/>
</dbReference>
<reference evidence="1 2" key="1">
    <citation type="journal article" date="2024" name="J Genomics">
        <title>Draft genome sequencing and assembly of Favolaschia claudopus CIRM-BRFM 2984 isolated from oak limbs.</title>
        <authorList>
            <person name="Navarro D."/>
            <person name="Drula E."/>
            <person name="Chaduli D."/>
            <person name="Cazenave R."/>
            <person name="Ahrendt S."/>
            <person name="Wang J."/>
            <person name="Lipzen A."/>
            <person name="Daum C."/>
            <person name="Barry K."/>
            <person name="Grigoriev I.V."/>
            <person name="Favel A."/>
            <person name="Rosso M.N."/>
            <person name="Martin F."/>
        </authorList>
    </citation>
    <scope>NUCLEOTIDE SEQUENCE [LARGE SCALE GENOMIC DNA]</scope>
    <source>
        <strain evidence="1 2">CIRM-BRFM 2984</strain>
    </source>
</reference>
<protein>
    <submittedName>
        <fullName evidence="1">Uncharacterized protein</fullName>
    </submittedName>
</protein>
<gene>
    <name evidence="1" type="ORF">R3P38DRAFT_2568245</name>
</gene>
<feature type="non-terminal residue" evidence="1">
    <location>
        <position position="1"/>
    </location>
</feature>
<dbReference type="Proteomes" id="UP001362999">
    <property type="component" value="Unassembled WGS sequence"/>
</dbReference>
<dbReference type="AlphaFoldDB" id="A0AAV9ZX34"/>
<organism evidence="1 2">
    <name type="scientific">Favolaschia claudopus</name>
    <dbReference type="NCBI Taxonomy" id="2862362"/>
    <lineage>
        <taxon>Eukaryota</taxon>
        <taxon>Fungi</taxon>
        <taxon>Dikarya</taxon>
        <taxon>Basidiomycota</taxon>
        <taxon>Agaricomycotina</taxon>
        <taxon>Agaricomycetes</taxon>
        <taxon>Agaricomycetidae</taxon>
        <taxon>Agaricales</taxon>
        <taxon>Marasmiineae</taxon>
        <taxon>Mycenaceae</taxon>
        <taxon>Favolaschia</taxon>
    </lineage>
</organism>
<evidence type="ECO:0000313" key="1">
    <source>
        <dbReference type="EMBL" id="KAK6992983.1"/>
    </source>
</evidence>
<accession>A0AAV9ZX34</accession>
<name>A0AAV9ZX34_9AGAR</name>
<sequence>VSGSTSLPVLLDMKFKPNDLDVYTFEPDEDRLLNLVKNSFGFAIVHQTNNPYWQDMHGIKRTHWLRKNTHIINIIVMPADSAAGAIFQFHSTIVMNYISGWGVFCAYPDLTLRGKSVANHSALATEGQRNRAKTCFVKYGERGIDHQARLSDHKDWSSHVCGVDPSCPITLRALHDRASLFIPFKSVELKDGLTPVYDGMKSMVWSLGGSTCEKVGSTYHPSIAFPVEALSKVFVNYFYKRCLSQRSPCSSLRKPARTIKTLRKLTSGVLVTTSL</sequence>
<keyword evidence="2" id="KW-1185">Reference proteome</keyword>
<evidence type="ECO:0000313" key="2">
    <source>
        <dbReference type="Proteomes" id="UP001362999"/>
    </source>
</evidence>
<proteinExistence type="predicted"/>
<comment type="caution">
    <text evidence="1">The sequence shown here is derived from an EMBL/GenBank/DDBJ whole genome shotgun (WGS) entry which is preliminary data.</text>
</comment>